<dbReference type="Pfam" id="PF05301">
    <property type="entry name" value="Acetyltransf_16"/>
    <property type="match status" value="1"/>
</dbReference>
<dbReference type="InterPro" id="IPR038746">
    <property type="entry name" value="Atat"/>
</dbReference>
<dbReference type="Gene3D" id="3.40.630.30">
    <property type="match status" value="1"/>
</dbReference>
<dbReference type="EMBL" id="CAMXCT010003334">
    <property type="protein sequence ID" value="CAI4003871.1"/>
    <property type="molecule type" value="Genomic_DNA"/>
</dbReference>
<name>A0A9P1D8D2_9DINO</name>
<dbReference type="EMBL" id="CAMXCT030003334">
    <property type="protein sequence ID" value="CAL4791183.1"/>
    <property type="molecule type" value="Genomic_DNA"/>
</dbReference>
<dbReference type="Proteomes" id="UP001152797">
    <property type="component" value="Unassembled WGS sequence"/>
</dbReference>
<sequence>MMRRERLSAQELGYDRPSPKLLCFLKKHYSLSKYKPQNNNFVVYEDFWTRPGWSPEKPARTGTTRNQMRWIWTVGTIHPGSFIPWKRWNRYEKIWKPIGCDFFSQFIVTFC</sequence>
<keyword evidence="2" id="KW-0012">Acyltransferase</keyword>
<dbReference type="GO" id="GO:0019799">
    <property type="term" value="F:tubulin N-acetyltransferase activity"/>
    <property type="evidence" value="ECO:0007669"/>
    <property type="project" value="InterPro"/>
</dbReference>
<evidence type="ECO:0000256" key="2">
    <source>
        <dbReference type="ARBA" id="ARBA00023315"/>
    </source>
</evidence>
<gene>
    <name evidence="4" type="ORF">C1SCF055_LOCUS29699</name>
</gene>
<evidence type="ECO:0000256" key="1">
    <source>
        <dbReference type="ARBA" id="ARBA00022679"/>
    </source>
</evidence>
<dbReference type="PROSITE" id="PS51730">
    <property type="entry name" value="GNAT_ATAT"/>
    <property type="match status" value="1"/>
</dbReference>
<comment type="caution">
    <text evidence="4">The sequence shown here is derived from an EMBL/GenBank/DDBJ whole genome shotgun (WGS) entry which is preliminary data.</text>
</comment>
<evidence type="ECO:0000259" key="3">
    <source>
        <dbReference type="PROSITE" id="PS51730"/>
    </source>
</evidence>
<protein>
    <recommendedName>
        <fullName evidence="3">N-acetyltransferase domain-containing protein</fullName>
    </recommendedName>
</protein>
<evidence type="ECO:0000313" key="4">
    <source>
        <dbReference type="EMBL" id="CAI4003871.1"/>
    </source>
</evidence>
<reference evidence="4" key="1">
    <citation type="submission" date="2022-10" db="EMBL/GenBank/DDBJ databases">
        <authorList>
            <person name="Chen Y."/>
            <person name="Dougan E. K."/>
            <person name="Chan C."/>
            <person name="Rhodes N."/>
            <person name="Thang M."/>
        </authorList>
    </citation>
    <scope>NUCLEOTIDE SEQUENCE</scope>
</reference>
<proteinExistence type="predicted"/>
<accession>A0A9P1D8D2</accession>
<keyword evidence="6" id="KW-1185">Reference proteome</keyword>
<dbReference type="PANTHER" id="PTHR12327:SF0">
    <property type="entry name" value="ALPHA-TUBULIN N-ACETYLTRANSFERASE 1"/>
    <property type="match status" value="1"/>
</dbReference>
<organism evidence="4">
    <name type="scientific">Cladocopium goreaui</name>
    <dbReference type="NCBI Taxonomy" id="2562237"/>
    <lineage>
        <taxon>Eukaryota</taxon>
        <taxon>Sar</taxon>
        <taxon>Alveolata</taxon>
        <taxon>Dinophyceae</taxon>
        <taxon>Suessiales</taxon>
        <taxon>Symbiodiniaceae</taxon>
        <taxon>Cladocopium</taxon>
    </lineage>
</organism>
<dbReference type="OrthoDB" id="447510at2759"/>
<dbReference type="GO" id="GO:0005874">
    <property type="term" value="C:microtubule"/>
    <property type="evidence" value="ECO:0007669"/>
    <property type="project" value="InterPro"/>
</dbReference>
<keyword evidence="1" id="KW-0808">Transferase</keyword>
<reference evidence="5" key="2">
    <citation type="submission" date="2024-04" db="EMBL/GenBank/DDBJ databases">
        <authorList>
            <person name="Chen Y."/>
            <person name="Shah S."/>
            <person name="Dougan E. K."/>
            <person name="Thang M."/>
            <person name="Chan C."/>
        </authorList>
    </citation>
    <scope>NUCLEOTIDE SEQUENCE [LARGE SCALE GENOMIC DNA]</scope>
</reference>
<feature type="domain" description="N-acetyltransferase" evidence="3">
    <location>
        <begin position="1"/>
        <end position="48"/>
    </location>
</feature>
<evidence type="ECO:0000313" key="6">
    <source>
        <dbReference type="Proteomes" id="UP001152797"/>
    </source>
</evidence>
<evidence type="ECO:0000313" key="5">
    <source>
        <dbReference type="EMBL" id="CAL1157246.1"/>
    </source>
</evidence>
<dbReference type="PANTHER" id="PTHR12327">
    <property type="entry name" value="ALPHA-TUBULIN N-ACETYLTRANSFERASE 1"/>
    <property type="match status" value="1"/>
</dbReference>
<dbReference type="EMBL" id="CAMXCT020003334">
    <property type="protein sequence ID" value="CAL1157246.1"/>
    <property type="molecule type" value="Genomic_DNA"/>
</dbReference>
<dbReference type="InterPro" id="IPR007965">
    <property type="entry name" value="GNAT_ATAT"/>
</dbReference>
<dbReference type="AlphaFoldDB" id="A0A9P1D8D2"/>